<sequence length="234" mass="25188">MPGFRRSRLLRVGRRGYTGGMSPLPQSLFWERKDTSGAEHALVDSSAGLYARGTALAVDPIPYTCRYELRTDDDWITGYLDVIAEGASWSRGVRLELAAGRWRATTREQGDLDAVLSSAGHAGAGLPGIEDPDRLFGAFDVDLGGSPLTNTLPVRRLGLHQAQGAEIGVAHRLSVAWVLLPSLEVVQADQIYTALPDGRIRYASETFSADLSIDDDGFVIDYPGLAARSDGKSG</sequence>
<protein>
    <recommendedName>
        <fullName evidence="3">Glycolipid-binding</fullName>
    </recommendedName>
</protein>
<dbReference type="AlphaFoldDB" id="A0A285K909"/>
<reference evidence="2" key="1">
    <citation type="submission" date="2017-09" db="EMBL/GenBank/DDBJ databases">
        <authorList>
            <person name="Varghese N."/>
            <person name="Submissions S."/>
        </authorList>
    </citation>
    <scope>NUCLEOTIDE SEQUENCE [LARGE SCALE GENOMIC DNA]</scope>
    <source>
        <strain evidence="2">CGMCC 4.6857</strain>
    </source>
</reference>
<organism evidence="1 2">
    <name type="scientific">Paractinoplanes atraurantiacus</name>
    <dbReference type="NCBI Taxonomy" id="1036182"/>
    <lineage>
        <taxon>Bacteria</taxon>
        <taxon>Bacillati</taxon>
        <taxon>Actinomycetota</taxon>
        <taxon>Actinomycetes</taxon>
        <taxon>Micromonosporales</taxon>
        <taxon>Micromonosporaceae</taxon>
        <taxon>Paractinoplanes</taxon>
    </lineage>
</organism>
<accession>A0A285K909</accession>
<evidence type="ECO:0008006" key="3">
    <source>
        <dbReference type="Google" id="ProtNLM"/>
    </source>
</evidence>
<dbReference type="EMBL" id="OBDY01000032">
    <property type="protein sequence ID" value="SNY67946.1"/>
    <property type="molecule type" value="Genomic_DNA"/>
</dbReference>
<evidence type="ECO:0000313" key="1">
    <source>
        <dbReference type="EMBL" id="SNY67946.1"/>
    </source>
</evidence>
<gene>
    <name evidence="1" type="ORF">SAMN05421748_13260</name>
</gene>
<keyword evidence="2" id="KW-1185">Reference proteome</keyword>
<proteinExistence type="predicted"/>
<evidence type="ECO:0000313" key="2">
    <source>
        <dbReference type="Proteomes" id="UP000219612"/>
    </source>
</evidence>
<dbReference type="Proteomes" id="UP000219612">
    <property type="component" value="Unassembled WGS sequence"/>
</dbReference>
<dbReference type="Pfam" id="PF06475">
    <property type="entry name" value="Glycolipid_bind"/>
    <property type="match status" value="1"/>
</dbReference>
<dbReference type="SUPFAM" id="SSF159275">
    <property type="entry name" value="PA1994-like"/>
    <property type="match status" value="1"/>
</dbReference>
<dbReference type="InterPro" id="IPR009467">
    <property type="entry name" value="Glycolipid-bd_prot_put"/>
</dbReference>
<name>A0A285K909_9ACTN</name>